<evidence type="ECO:0000256" key="8">
    <source>
        <dbReference type="PROSITE-ProRule" id="PRU00043"/>
    </source>
</evidence>
<dbReference type="InterPro" id="IPR015919">
    <property type="entry name" value="Cadherin-like_sf"/>
</dbReference>
<evidence type="ECO:0000256" key="1">
    <source>
        <dbReference type="ARBA" id="ARBA00004167"/>
    </source>
</evidence>
<keyword evidence="5" id="KW-1133">Transmembrane helix</keyword>
<dbReference type="Gene3D" id="2.60.40.60">
    <property type="entry name" value="Cadherins"/>
    <property type="match status" value="2"/>
</dbReference>
<dbReference type="CDD" id="cd11304">
    <property type="entry name" value="Cadherin_repeat"/>
    <property type="match status" value="2"/>
</dbReference>
<dbReference type="GO" id="GO:0005509">
    <property type="term" value="F:calcium ion binding"/>
    <property type="evidence" value="ECO:0007669"/>
    <property type="project" value="UniProtKB-UniRule"/>
</dbReference>
<dbReference type="PANTHER" id="PTHR24028">
    <property type="entry name" value="CADHERIN-87A"/>
    <property type="match status" value="1"/>
</dbReference>
<evidence type="ECO:0000256" key="4">
    <source>
        <dbReference type="ARBA" id="ARBA00022837"/>
    </source>
</evidence>
<evidence type="ECO:0000256" key="3">
    <source>
        <dbReference type="ARBA" id="ARBA00022737"/>
    </source>
</evidence>
<evidence type="ECO:0000313" key="11">
    <source>
        <dbReference type="WBParaSite" id="ECPE_0000013001-mRNA-1"/>
    </source>
</evidence>
<evidence type="ECO:0000256" key="9">
    <source>
        <dbReference type="SAM" id="MobiDB-lite"/>
    </source>
</evidence>
<reference evidence="11" key="1">
    <citation type="submission" date="2016-06" db="UniProtKB">
        <authorList>
            <consortium name="WormBaseParasite"/>
        </authorList>
    </citation>
    <scope>IDENTIFICATION</scope>
</reference>
<dbReference type="GO" id="GO:0007156">
    <property type="term" value="P:homophilic cell adhesion via plasma membrane adhesion molecules"/>
    <property type="evidence" value="ECO:0007669"/>
    <property type="project" value="InterPro"/>
</dbReference>
<dbReference type="AlphaFoldDB" id="A0A182ZZJ6"/>
<evidence type="ECO:0000259" key="10">
    <source>
        <dbReference type="PROSITE" id="PS50268"/>
    </source>
</evidence>
<feature type="region of interest" description="Disordered" evidence="9">
    <location>
        <begin position="124"/>
        <end position="150"/>
    </location>
</feature>
<dbReference type="InterPro" id="IPR002126">
    <property type="entry name" value="Cadherin-like_dom"/>
</dbReference>
<evidence type="ECO:0000256" key="7">
    <source>
        <dbReference type="ARBA" id="ARBA00023180"/>
    </source>
</evidence>
<name>A0A182ZZJ6_9TREM</name>
<comment type="subcellular location">
    <subcellularLocation>
        <location evidence="1">Membrane</location>
        <topology evidence="1">Single-pass membrane protein</topology>
    </subcellularLocation>
</comment>
<keyword evidence="7" id="KW-0325">Glycoprotein</keyword>
<keyword evidence="3" id="KW-0677">Repeat</keyword>
<feature type="compositionally biased region" description="Polar residues" evidence="9">
    <location>
        <begin position="124"/>
        <end position="146"/>
    </location>
</feature>
<dbReference type="InterPro" id="IPR050174">
    <property type="entry name" value="Protocadherin/Cadherin-CA"/>
</dbReference>
<evidence type="ECO:0000256" key="6">
    <source>
        <dbReference type="ARBA" id="ARBA00023136"/>
    </source>
</evidence>
<dbReference type="PANTHER" id="PTHR24028:SF328">
    <property type="entry name" value="CADHERIN-3"/>
    <property type="match status" value="1"/>
</dbReference>
<protein>
    <submittedName>
        <fullName evidence="11">Cadherin domain-containing protein</fullName>
    </submittedName>
</protein>
<feature type="domain" description="Cadherin" evidence="10">
    <location>
        <begin position="1"/>
        <end position="43"/>
    </location>
</feature>
<feature type="domain" description="Cadherin" evidence="10">
    <location>
        <begin position="47"/>
        <end position="113"/>
    </location>
</feature>
<proteinExistence type="predicted"/>
<dbReference type="WBParaSite" id="ECPE_0000013001-mRNA-1">
    <property type="protein sequence ID" value="ECPE_0000013001-mRNA-1"/>
    <property type="gene ID" value="ECPE_0000013001"/>
</dbReference>
<dbReference type="PRINTS" id="PR00205">
    <property type="entry name" value="CADHERIN"/>
</dbReference>
<keyword evidence="6" id="KW-0472">Membrane</keyword>
<evidence type="ECO:0000256" key="2">
    <source>
        <dbReference type="ARBA" id="ARBA00022692"/>
    </source>
</evidence>
<evidence type="ECO:0000256" key="5">
    <source>
        <dbReference type="ARBA" id="ARBA00022989"/>
    </source>
</evidence>
<dbReference type="PROSITE" id="PS50268">
    <property type="entry name" value="CADHERIN_2"/>
    <property type="match status" value="2"/>
</dbReference>
<dbReference type="SUPFAM" id="SSF49313">
    <property type="entry name" value="Cadherin-like"/>
    <property type="match status" value="2"/>
</dbReference>
<keyword evidence="4 8" id="KW-0106">Calcium</keyword>
<accession>A0A182ZZJ6</accession>
<sequence>LDREKYPMYELMVRAEDHGVPRLSSTSVVKIHILDVNDNAPRFVFPSSSNNTIYVPRSTKPGTVVAQLYAIDDDTYENGKVLYELQEDRVAQTGSLFALDPQSGHLSLRHSIDEVGTPMLMAQTARNSNRSVSPKQESNRTQSPGTKESLGDSVLLPSAYSLFVNVSHSYLLCTPLNPNFFVKRAKYGSSNLKYCTLRLRVTVELMF</sequence>
<organism evidence="11">
    <name type="scientific">Echinostoma caproni</name>
    <dbReference type="NCBI Taxonomy" id="27848"/>
    <lineage>
        <taxon>Eukaryota</taxon>
        <taxon>Metazoa</taxon>
        <taxon>Spiralia</taxon>
        <taxon>Lophotrochozoa</taxon>
        <taxon>Platyhelminthes</taxon>
        <taxon>Trematoda</taxon>
        <taxon>Digenea</taxon>
        <taxon>Plagiorchiida</taxon>
        <taxon>Echinostomata</taxon>
        <taxon>Echinostomatoidea</taxon>
        <taxon>Echinostomatidae</taxon>
        <taxon>Echinostoma</taxon>
    </lineage>
</organism>
<dbReference type="GO" id="GO:0005886">
    <property type="term" value="C:plasma membrane"/>
    <property type="evidence" value="ECO:0007669"/>
    <property type="project" value="InterPro"/>
</dbReference>
<dbReference type="InterPro" id="IPR020894">
    <property type="entry name" value="Cadherin_CS"/>
</dbReference>
<dbReference type="PROSITE" id="PS00232">
    <property type="entry name" value="CADHERIN_1"/>
    <property type="match status" value="1"/>
</dbReference>
<keyword evidence="2" id="KW-0812">Transmembrane</keyword>